<feature type="transmembrane region" description="Helical" evidence="1">
    <location>
        <begin position="51"/>
        <end position="70"/>
    </location>
</feature>
<organism evidence="2 3">
    <name type="scientific">Subtercola frigoramans</name>
    <dbReference type="NCBI Taxonomy" id="120298"/>
    <lineage>
        <taxon>Bacteria</taxon>
        <taxon>Bacillati</taxon>
        <taxon>Actinomycetota</taxon>
        <taxon>Actinomycetes</taxon>
        <taxon>Micrococcales</taxon>
        <taxon>Microbacteriaceae</taxon>
        <taxon>Subtercola</taxon>
    </lineage>
</organism>
<evidence type="ECO:0000256" key="1">
    <source>
        <dbReference type="SAM" id="Phobius"/>
    </source>
</evidence>
<gene>
    <name evidence="2" type="ORF">JOE66_000887</name>
</gene>
<keyword evidence="1" id="KW-1133">Transmembrane helix</keyword>
<sequence length="257" mass="27195">MSETAALSARAGTRTLIKVPEATALFWLAKVLTTGMGETTSDFLNVNFEPLLVIPIAALLLAGALLLQFRTATYTPWVYWLAVALVSVFGTMAADVAHVALGIPYLASTVAFAVALAVVFVLWRRSEKTLSIHSITTPRREAFYWLTVLVTFALGTAAGDLTATVLGLGYFGSGVLFAVVIAVPAIGYGRFGLNPIVAFWFAYIVTRPLGASFADWIAVSPARGGLGLGTGPISLVLIALIAVCVAIMKKRSTVINE</sequence>
<keyword evidence="3" id="KW-1185">Reference proteome</keyword>
<protein>
    <submittedName>
        <fullName evidence="2">Membrane-anchored protein</fullName>
    </submittedName>
</protein>
<dbReference type="InterPro" id="IPR007136">
    <property type="entry name" value="DUF347"/>
</dbReference>
<dbReference type="Pfam" id="PF03988">
    <property type="entry name" value="DUF347"/>
    <property type="match status" value="4"/>
</dbReference>
<accession>A0ABS2L2E1</accession>
<feature type="transmembrane region" description="Helical" evidence="1">
    <location>
        <begin position="103"/>
        <end position="123"/>
    </location>
</feature>
<keyword evidence="1" id="KW-0812">Transmembrane</keyword>
<feature type="transmembrane region" description="Helical" evidence="1">
    <location>
        <begin position="196"/>
        <end position="219"/>
    </location>
</feature>
<feature type="transmembrane region" description="Helical" evidence="1">
    <location>
        <begin position="168"/>
        <end position="189"/>
    </location>
</feature>
<evidence type="ECO:0000313" key="2">
    <source>
        <dbReference type="EMBL" id="MBM7471253.1"/>
    </source>
</evidence>
<feature type="transmembrane region" description="Helical" evidence="1">
    <location>
        <begin position="77"/>
        <end position="97"/>
    </location>
</feature>
<reference evidence="2 3" key="1">
    <citation type="submission" date="2021-01" db="EMBL/GenBank/DDBJ databases">
        <title>Sequencing the genomes of 1000 actinobacteria strains.</title>
        <authorList>
            <person name="Klenk H.-P."/>
        </authorList>
    </citation>
    <scope>NUCLEOTIDE SEQUENCE [LARGE SCALE GENOMIC DNA]</scope>
    <source>
        <strain evidence="2 3">DSM 13057</strain>
    </source>
</reference>
<name>A0ABS2L2E1_9MICO</name>
<feature type="transmembrane region" description="Helical" evidence="1">
    <location>
        <begin position="143"/>
        <end position="162"/>
    </location>
</feature>
<dbReference type="RefSeq" id="WP_205107105.1">
    <property type="nucleotide sequence ID" value="NZ_BAAAHT010000013.1"/>
</dbReference>
<dbReference type="EMBL" id="JAFBBU010000001">
    <property type="protein sequence ID" value="MBM7471253.1"/>
    <property type="molecule type" value="Genomic_DNA"/>
</dbReference>
<keyword evidence="1" id="KW-0472">Membrane</keyword>
<comment type="caution">
    <text evidence="2">The sequence shown here is derived from an EMBL/GenBank/DDBJ whole genome shotgun (WGS) entry which is preliminary data.</text>
</comment>
<feature type="transmembrane region" description="Helical" evidence="1">
    <location>
        <begin position="225"/>
        <end position="248"/>
    </location>
</feature>
<proteinExistence type="predicted"/>
<evidence type="ECO:0000313" key="3">
    <source>
        <dbReference type="Proteomes" id="UP000776164"/>
    </source>
</evidence>
<dbReference type="Proteomes" id="UP000776164">
    <property type="component" value="Unassembled WGS sequence"/>
</dbReference>